<comment type="caution">
    <text evidence="8">The sequence shown here is derived from an EMBL/GenBank/DDBJ whole genome shotgun (WGS) entry which is preliminary data.</text>
</comment>
<dbReference type="SUPFAM" id="SSF53335">
    <property type="entry name" value="S-adenosyl-L-methionine-dependent methyltransferases"/>
    <property type="match status" value="1"/>
</dbReference>
<organism evidence="8 9">
    <name type="scientific">Arenibacterium halophilum</name>
    <dbReference type="NCBI Taxonomy" id="2583821"/>
    <lineage>
        <taxon>Bacteria</taxon>
        <taxon>Pseudomonadati</taxon>
        <taxon>Pseudomonadota</taxon>
        <taxon>Alphaproteobacteria</taxon>
        <taxon>Rhodobacterales</taxon>
        <taxon>Paracoccaceae</taxon>
        <taxon>Arenibacterium</taxon>
    </lineage>
</organism>
<comment type="similarity">
    <text evidence="1">Belongs to the N(4)/N(6)-methyltransferase family.</text>
</comment>
<keyword evidence="3" id="KW-0489">Methyltransferase</keyword>
<evidence type="ECO:0000313" key="9">
    <source>
        <dbReference type="Proteomes" id="UP001191082"/>
    </source>
</evidence>
<keyword evidence="9" id="KW-1185">Reference proteome</keyword>
<dbReference type="PANTHER" id="PTHR13370:SF16">
    <property type="entry name" value="SITE-SPECIFIC DNA-METHYLTRANSFERASE (ADENINE-SPECIFIC)"/>
    <property type="match status" value="1"/>
</dbReference>
<dbReference type="InterPro" id="IPR029063">
    <property type="entry name" value="SAM-dependent_MTases_sf"/>
</dbReference>
<feature type="domain" description="DNA methylase N-4/N-6" evidence="7">
    <location>
        <begin position="150"/>
        <end position="473"/>
    </location>
</feature>
<dbReference type="RefSeq" id="WP_138861943.1">
    <property type="nucleotide sequence ID" value="NZ_VCPC01000001.1"/>
</dbReference>
<evidence type="ECO:0000256" key="3">
    <source>
        <dbReference type="ARBA" id="ARBA00022603"/>
    </source>
</evidence>
<name>A0ABY2XDM0_9RHOB</name>
<proteinExistence type="inferred from homology"/>
<dbReference type="PRINTS" id="PR00506">
    <property type="entry name" value="D21N6MTFRASE"/>
</dbReference>
<gene>
    <name evidence="8" type="ORF">FGK64_00970</name>
</gene>
<evidence type="ECO:0000256" key="2">
    <source>
        <dbReference type="ARBA" id="ARBA00011900"/>
    </source>
</evidence>
<dbReference type="Gene3D" id="3.40.50.150">
    <property type="entry name" value="Vaccinia Virus protein VP39"/>
    <property type="match status" value="1"/>
</dbReference>
<keyword evidence="4" id="KW-0808">Transferase</keyword>
<reference evidence="8 9" key="1">
    <citation type="submission" date="2019-05" db="EMBL/GenBank/DDBJ databases">
        <title>Marivita sp. nov. isolated from sea sediment.</title>
        <authorList>
            <person name="Kim W."/>
        </authorList>
    </citation>
    <scope>NUCLEOTIDE SEQUENCE [LARGE SCALE GENOMIC DNA]</scope>
    <source>
        <strain evidence="8 9">CAU 1492</strain>
    </source>
</reference>
<evidence type="ECO:0000256" key="5">
    <source>
        <dbReference type="ARBA" id="ARBA00022691"/>
    </source>
</evidence>
<evidence type="ECO:0000256" key="1">
    <source>
        <dbReference type="ARBA" id="ARBA00006594"/>
    </source>
</evidence>
<dbReference type="Pfam" id="PF01555">
    <property type="entry name" value="N6_N4_Mtase"/>
    <property type="match status" value="1"/>
</dbReference>
<dbReference type="InterPro" id="IPR002941">
    <property type="entry name" value="DNA_methylase_N4/N6"/>
</dbReference>
<comment type="catalytic activity">
    <reaction evidence="6">
        <text>a 2'-deoxyadenosine in DNA + S-adenosyl-L-methionine = an N(6)-methyl-2'-deoxyadenosine in DNA + S-adenosyl-L-homocysteine + H(+)</text>
        <dbReference type="Rhea" id="RHEA:15197"/>
        <dbReference type="Rhea" id="RHEA-COMP:12418"/>
        <dbReference type="Rhea" id="RHEA-COMP:12419"/>
        <dbReference type="ChEBI" id="CHEBI:15378"/>
        <dbReference type="ChEBI" id="CHEBI:57856"/>
        <dbReference type="ChEBI" id="CHEBI:59789"/>
        <dbReference type="ChEBI" id="CHEBI:90615"/>
        <dbReference type="ChEBI" id="CHEBI:90616"/>
        <dbReference type="EC" id="2.1.1.72"/>
    </reaction>
</comment>
<dbReference type="PROSITE" id="PS00092">
    <property type="entry name" value="N6_MTASE"/>
    <property type="match status" value="1"/>
</dbReference>
<evidence type="ECO:0000259" key="7">
    <source>
        <dbReference type="Pfam" id="PF01555"/>
    </source>
</evidence>
<sequence>MTDKTQIDPITHEDERVNIPTPELAPMMDPDDARPIKAAYDLRNPDLDPQLIWRGKDIDQAAVTADAPPIYLQEQVHPKAIIEDLRAGGKRNGEGGGVDLFDHFGLSDEDREAEIEFYRHHRKWSNRMILGDGLQVMASLAEREGLKGQVQAIYIDPPYGIKFNSNFQWSTTSRDVKDGKLEHLTREPEQVKAFRDTWRDGIHSYLQYLRDRLVVARELLTESGSCFVQIGDENVHRVRALMDEVFGEENFVSVIRFKRGGFQTAAFLPETQDSIVWFAKERERVKFRRLFKEAERSEAFPGQTVFAEDEAGVYAPIRRDKIDKSVAKVFRHRAAYSATGSESSRFEVLHQGNRFLPSGKRGWSTHPVGMTRVGKSERFWASGRTLERKMYFEDSPFTHFDANWVDTVSSGFSEDKVYVVQTQTLVVERCLLMTTDPGDLVLDPTCGSGTTAYVAEQWGRRWITIDTSRVALALARARIMGARYPWYLLADSPEGQRKEAEVTRSAPATAATYGDIRHGFVYDRVPHITLKSIANNTEIDTIWDTLQPAVEEARAALNAALTGHATPFTVETGGRKDKKIDFTASGEVDLPSGELAPANGFMEWEIPRDAPEGWPAAAKEAIKSFWQARIARQTEIDKSIAAKADFEYLYDKPFEDKKRVRVAGPFTVESLSPHRTQAVNEHGELIEEHDAAQGKRSGREMEAENYRTAILDNLAKAGVQQSDKEDRITFTSLQATGGEWLAAVGLYMEGDTERKAGIFLGPEYGTLQRADLIAAAREAVDMGFDILITCAFNYDAHTAETRKLGRLPILQARMNPDLHMADDLRAGGGNLFVVFGEPDIQVKDDGDKIRIELLGVDIFKPATGEVVSSEPDDIACWFIDTDYNEASFFVRHAYFPGAEIPYKQMKTTLKGEIDEEAWESLKRTVSRPFARPKSGRVAVKVINHLGDEVMKVLGV</sequence>
<accession>A0ABY2XDM0</accession>
<evidence type="ECO:0000256" key="6">
    <source>
        <dbReference type="ARBA" id="ARBA00047942"/>
    </source>
</evidence>
<dbReference type="InterPro" id="IPR002052">
    <property type="entry name" value="DNA_methylase_N6_adenine_CS"/>
</dbReference>
<dbReference type="EMBL" id="VCPC01000001">
    <property type="protein sequence ID" value="TMV14592.1"/>
    <property type="molecule type" value="Genomic_DNA"/>
</dbReference>
<dbReference type="Proteomes" id="UP001191082">
    <property type="component" value="Unassembled WGS sequence"/>
</dbReference>
<dbReference type="PANTHER" id="PTHR13370">
    <property type="entry name" value="RNA METHYLASE-RELATED"/>
    <property type="match status" value="1"/>
</dbReference>
<evidence type="ECO:0000256" key="4">
    <source>
        <dbReference type="ARBA" id="ARBA00022679"/>
    </source>
</evidence>
<evidence type="ECO:0000313" key="8">
    <source>
        <dbReference type="EMBL" id="TMV14592.1"/>
    </source>
</evidence>
<dbReference type="InterPro" id="IPR002295">
    <property type="entry name" value="N4/N6-MTase_EcoPI_Mod-like"/>
</dbReference>
<protein>
    <recommendedName>
        <fullName evidence="2">site-specific DNA-methyltransferase (adenine-specific)</fullName>
        <ecNumber evidence="2">2.1.1.72</ecNumber>
    </recommendedName>
</protein>
<dbReference type="EC" id="2.1.1.72" evidence="2"/>
<keyword evidence="5" id="KW-0949">S-adenosyl-L-methionine</keyword>